<evidence type="ECO:0000313" key="4">
    <source>
        <dbReference type="EMBL" id="GCB94258.1"/>
    </source>
</evidence>
<dbReference type="AlphaFoldDB" id="A0A401R9H8"/>
<dbReference type="Pfam" id="PF20568">
    <property type="entry name" value="DUF6777"/>
    <property type="match status" value="1"/>
</dbReference>
<feature type="compositionally biased region" description="Low complexity" evidence="1">
    <location>
        <begin position="404"/>
        <end position="418"/>
    </location>
</feature>
<sequence>MTSAPPPDDRPGSRPTGPPSGPLAGSPTVPPHEPTRPWPQPGHPTAPGTGAPPPPDGPGGGGGGGGDGDGEGEHRPWWRSTPRIALAAAAVVAAVVVAVVLTRPGGGNGSAGVLHLESVAATGPAPFTDSTVNGDGTASPKATPSVPPSGDHRRTSVSGAAPGLYGGSRDRASCDVEKQIRYLQADPAKARAFAGVVGKDAGELPAYLRSMTPVQLLVDTWVTNHGYQDGKATGYQAVLQAGTAVLVDAYGVPRVRCACGNPLTPPTATGGQGLTTQGKPWPGFRDANVVTVRPAAKPVRDFVLKDPGTGQYFTRPEGADGSTDQPSAPPSASPFSPSPASPSAPGSPGSPGNGSPSTPPRSPASPQSPGGGTPPQSPSGPGSTPPGGPSTPAPPGTPGPTTPEQPGSPAGPGETPGAPGQPGGASG</sequence>
<feature type="compositionally biased region" description="Pro residues" evidence="1">
    <location>
        <begin position="28"/>
        <end position="57"/>
    </location>
</feature>
<keyword evidence="2" id="KW-0812">Transmembrane</keyword>
<feature type="compositionally biased region" description="Pro residues" evidence="1">
    <location>
        <begin position="375"/>
        <end position="403"/>
    </location>
</feature>
<dbReference type="EMBL" id="BHXC01000007">
    <property type="protein sequence ID" value="GCB94258.1"/>
    <property type="molecule type" value="Genomic_DNA"/>
</dbReference>
<evidence type="ECO:0000259" key="3">
    <source>
        <dbReference type="Pfam" id="PF20568"/>
    </source>
</evidence>
<accession>A0A401R9H8</accession>
<feature type="region of interest" description="Disordered" evidence="1">
    <location>
        <begin position="301"/>
        <end position="427"/>
    </location>
</feature>
<feature type="transmembrane region" description="Helical" evidence="2">
    <location>
        <begin position="84"/>
        <end position="101"/>
    </location>
</feature>
<feature type="compositionally biased region" description="Polar residues" evidence="1">
    <location>
        <begin position="128"/>
        <end position="142"/>
    </location>
</feature>
<evidence type="ECO:0000313" key="5">
    <source>
        <dbReference type="Proteomes" id="UP000288351"/>
    </source>
</evidence>
<feature type="compositionally biased region" description="Pro residues" evidence="1">
    <location>
        <begin position="327"/>
        <end position="342"/>
    </location>
</feature>
<organism evidence="4 5">
    <name type="scientific">Streptomyces noursei</name>
    <name type="common">Streptomyces albulus</name>
    <dbReference type="NCBI Taxonomy" id="1971"/>
    <lineage>
        <taxon>Bacteria</taxon>
        <taxon>Bacillati</taxon>
        <taxon>Actinomycetota</taxon>
        <taxon>Actinomycetes</taxon>
        <taxon>Kitasatosporales</taxon>
        <taxon>Streptomycetaceae</taxon>
        <taxon>Streptomyces</taxon>
    </lineage>
</organism>
<gene>
    <name evidence="4" type="ORF">SALB_07056</name>
</gene>
<dbReference type="Proteomes" id="UP000288351">
    <property type="component" value="Unassembled WGS sequence"/>
</dbReference>
<dbReference type="RefSeq" id="WP_020929245.1">
    <property type="nucleotide sequence ID" value="NZ_BHXC01000007.1"/>
</dbReference>
<keyword evidence="2" id="KW-1133">Transmembrane helix</keyword>
<reference evidence="4 5" key="1">
    <citation type="journal article" date="2019" name="Microbiol. Resour. Announc.">
        <title>Draft Genome Sequence of the Most Traditional epsilon-Poly-l-Lysine Producer, Streptomyces albulus NBRC14147.</title>
        <authorList>
            <person name="Yamanaka K."/>
            <person name="Hamano Y."/>
        </authorList>
    </citation>
    <scope>NUCLEOTIDE SEQUENCE [LARGE SCALE GENOMIC DNA]</scope>
    <source>
        <strain evidence="4 5">NBRC 14147</strain>
    </source>
</reference>
<feature type="compositionally biased region" description="Gly residues" evidence="1">
    <location>
        <begin position="58"/>
        <end position="67"/>
    </location>
</feature>
<comment type="caution">
    <text evidence="4">The sequence shown here is derived from an EMBL/GenBank/DDBJ whole genome shotgun (WGS) entry which is preliminary data.</text>
</comment>
<name>A0A401R9H8_STRNR</name>
<feature type="region of interest" description="Disordered" evidence="1">
    <location>
        <begin position="125"/>
        <end position="170"/>
    </location>
</feature>
<feature type="region of interest" description="Disordered" evidence="1">
    <location>
        <begin position="1"/>
        <end position="77"/>
    </location>
</feature>
<evidence type="ECO:0000256" key="2">
    <source>
        <dbReference type="SAM" id="Phobius"/>
    </source>
</evidence>
<evidence type="ECO:0000256" key="1">
    <source>
        <dbReference type="SAM" id="MobiDB-lite"/>
    </source>
</evidence>
<dbReference type="InterPro" id="IPR046704">
    <property type="entry name" value="DUF6777"/>
</dbReference>
<feature type="domain" description="DUF6777" evidence="3">
    <location>
        <begin position="156"/>
        <end position="318"/>
    </location>
</feature>
<keyword evidence="2" id="KW-0472">Membrane</keyword>
<protein>
    <recommendedName>
        <fullName evidence="3">DUF6777 domain-containing protein</fullName>
    </recommendedName>
</protein>
<proteinExistence type="predicted"/>